<evidence type="ECO:0000313" key="1">
    <source>
        <dbReference type="EMBL" id="QHT14536.1"/>
    </source>
</evidence>
<proteinExistence type="predicted"/>
<reference evidence="1" key="1">
    <citation type="journal article" date="2020" name="Nature">
        <title>Giant virus diversity and host interactions through global metagenomics.</title>
        <authorList>
            <person name="Schulz F."/>
            <person name="Roux S."/>
            <person name="Paez-Espino D."/>
            <person name="Jungbluth S."/>
            <person name="Walsh D.A."/>
            <person name="Denef V.J."/>
            <person name="McMahon K.D."/>
            <person name="Konstantinidis K.T."/>
            <person name="Eloe-Fadrosh E.A."/>
            <person name="Kyrpides N.C."/>
            <person name="Woyke T."/>
        </authorList>
    </citation>
    <scope>NUCLEOTIDE SEQUENCE</scope>
    <source>
        <strain evidence="1">GVMAG-M-3300023174-141</strain>
    </source>
</reference>
<accession>A0A6C0DC11</accession>
<name>A0A6C0DC11_9ZZZZ</name>
<protein>
    <submittedName>
        <fullName evidence="1">Uncharacterized protein</fullName>
    </submittedName>
</protein>
<sequence length="324" mass="36267">MEAFSILLTILVVLFIVALTYAVLYSKDYVKFNPFADKHILKRGLDKPAIWLYYDHSDVNARQGLDFGARSSRALNVPFLNLCYESIVKQNKDHYRIEVIGGLAGAAELLGGWEHLPSGLRNPIAPVGEAEMNYLRTAILAKYGGLWLTPSSVCLKGFGVLPKDKTVFFGTDLDESYAGSSGTNVPGFRAIWTPKPEHPMFVEWAAVCHARIDEKRGGSQIRGDAKWDFVRFSTQYVSTGLIVDPAAEGMRKKNGKRIQLEDLLASGTDGNLPFDLCSYTTYVPFPWAELTDRRMFGWFLQMSETQIMKSDLAVRYLLEKSISA</sequence>
<organism evidence="1">
    <name type="scientific">viral metagenome</name>
    <dbReference type="NCBI Taxonomy" id="1070528"/>
    <lineage>
        <taxon>unclassified sequences</taxon>
        <taxon>metagenomes</taxon>
        <taxon>organismal metagenomes</taxon>
    </lineage>
</organism>
<dbReference type="AlphaFoldDB" id="A0A6C0DC11"/>
<dbReference type="EMBL" id="MN739586">
    <property type="protein sequence ID" value="QHT14536.1"/>
    <property type="molecule type" value="Genomic_DNA"/>
</dbReference>